<accession>A0A1S3ZQ61</accession>
<dbReference type="GO" id="GO:0008270">
    <property type="term" value="F:zinc ion binding"/>
    <property type="evidence" value="ECO:0007669"/>
    <property type="project" value="UniProtKB-KW"/>
</dbReference>
<dbReference type="OrthoDB" id="1747507at2759"/>
<evidence type="ECO:0000259" key="3">
    <source>
        <dbReference type="PROSITE" id="PS50158"/>
    </source>
</evidence>
<keyword evidence="1" id="KW-0479">Metal-binding</keyword>
<evidence type="ECO:0000256" key="2">
    <source>
        <dbReference type="SAM" id="MobiDB-lite"/>
    </source>
</evidence>
<dbReference type="Gene3D" id="4.10.60.10">
    <property type="entry name" value="Zinc finger, CCHC-type"/>
    <property type="match status" value="1"/>
</dbReference>
<dbReference type="SMART" id="SM00343">
    <property type="entry name" value="ZnF_C2HC"/>
    <property type="match status" value="1"/>
</dbReference>
<reference evidence="4" key="1">
    <citation type="submission" date="2025-08" db="UniProtKB">
        <authorList>
            <consortium name="RefSeq"/>
        </authorList>
    </citation>
    <scope>IDENTIFICATION</scope>
</reference>
<evidence type="ECO:0000256" key="1">
    <source>
        <dbReference type="PROSITE-ProRule" id="PRU00047"/>
    </source>
</evidence>
<keyword evidence="1" id="KW-0862">Zinc</keyword>
<keyword evidence="1" id="KW-0863">Zinc-finger</keyword>
<organism evidence="4">
    <name type="scientific">Nicotiana tabacum</name>
    <name type="common">Common tobacco</name>
    <dbReference type="NCBI Taxonomy" id="4097"/>
    <lineage>
        <taxon>Eukaryota</taxon>
        <taxon>Viridiplantae</taxon>
        <taxon>Streptophyta</taxon>
        <taxon>Embryophyta</taxon>
        <taxon>Tracheophyta</taxon>
        <taxon>Spermatophyta</taxon>
        <taxon>Magnoliopsida</taxon>
        <taxon>eudicotyledons</taxon>
        <taxon>Gunneridae</taxon>
        <taxon>Pentapetalae</taxon>
        <taxon>asterids</taxon>
        <taxon>lamiids</taxon>
        <taxon>Solanales</taxon>
        <taxon>Solanaceae</taxon>
        <taxon>Nicotianoideae</taxon>
        <taxon>Nicotianeae</taxon>
        <taxon>Nicotiana</taxon>
    </lineage>
</organism>
<dbReference type="RefSeq" id="XP_016466516.1">
    <property type="nucleotide sequence ID" value="XM_016611030.1"/>
</dbReference>
<sequence length="137" mass="14692">MSDLQRQRGSGQTWSFPLWCDICGRGHLGQCRAGSDTCYICGRPRHIMQDCPSRDSGSMAEPTSSTVGSSMFVRPSGHDSQSSSSRGRGRGRGSNSGGVEGAAKGFAGERFHQTQHLTLGCTGTVCAEEIWISKDVY</sequence>
<dbReference type="GO" id="GO:0003676">
    <property type="term" value="F:nucleic acid binding"/>
    <property type="evidence" value="ECO:0007669"/>
    <property type="project" value="InterPro"/>
</dbReference>
<feature type="compositionally biased region" description="Low complexity" evidence="2">
    <location>
        <begin position="74"/>
        <end position="86"/>
    </location>
</feature>
<dbReference type="InterPro" id="IPR001878">
    <property type="entry name" value="Znf_CCHC"/>
</dbReference>
<feature type="domain" description="CCHC-type" evidence="3">
    <location>
        <begin position="38"/>
        <end position="53"/>
    </location>
</feature>
<protein>
    <recommendedName>
        <fullName evidence="3">CCHC-type domain-containing protein</fullName>
    </recommendedName>
</protein>
<dbReference type="KEGG" id="nta:107789257"/>
<dbReference type="PROSITE" id="PS50158">
    <property type="entry name" value="ZF_CCHC"/>
    <property type="match status" value="1"/>
</dbReference>
<dbReference type="AlphaFoldDB" id="A0A1S3ZQ61"/>
<proteinExistence type="predicted"/>
<evidence type="ECO:0000313" key="4">
    <source>
        <dbReference type="RefSeq" id="XP_016466516.1"/>
    </source>
</evidence>
<dbReference type="PaxDb" id="4097-A0A1S3ZQ61"/>
<feature type="region of interest" description="Disordered" evidence="2">
    <location>
        <begin position="51"/>
        <end position="102"/>
    </location>
</feature>
<name>A0A1S3ZQ61_TOBAC</name>
<gene>
    <name evidence="4" type="primary">LOC107789257</name>
</gene>